<dbReference type="AlphaFoldDB" id="A0A840L833"/>
<evidence type="ECO:0000313" key="3">
    <source>
        <dbReference type="Proteomes" id="UP000562027"/>
    </source>
</evidence>
<proteinExistence type="predicted"/>
<dbReference type="Proteomes" id="UP000562027">
    <property type="component" value="Unassembled WGS sequence"/>
</dbReference>
<gene>
    <name evidence="2" type="ORF">HNP55_002886</name>
</gene>
<evidence type="ECO:0000256" key="1">
    <source>
        <dbReference type="SAM" id="MobiDB-lite"/>
    </source>
</evidence>
<feature type="compositionally biased region" description="Low complexity" evidence="1">
    <location>
        <begin position="134"/>
        <end position="148"/>
    </location>
</feature>
<dbReference type="RefSeq" id="WP_184300567.1">
    <property type="nucleotide sequence ID" value="NZ_JACHLP010000005.1"/>
</dbReference>
<keyword evidence="3" id="KW-1185">Reference proteome</keyword>
<accession>A0A840L833</accession>
<dbReference type="EMBL" id="JACHLP010000005">
    <property type="protein sequence ID" value="MBB4844350.1"/>
    <property type="molecule type" value="Genomic_DNA"/>
</dbReference>
<organism evidence="2 3">
    <name type="scientific">Roseateles oligotrophus</name>
    <dbReference type="NCBI Taxonomy" id="1769250"/>
    <lineage>
        <taxon>Bacteria</taxon>
        <taxon>Pseudomonadati</taxon>
        <taxon>Pseudomonadota</taxon>
        <taxon>Betaproteobacteria</taxon>
        <taxon>Burkholderiales</taxon>
        <taxon>Sphaerotilaceae</taxon>
        <taxon>Roseateles</taxon>
    </lineage>
</organism>
<sequence length="175" mass="19151">MRDLRFQRAHRAWLDHNAITLASHMDRSMLVDENARFARAAAVILHPPVITVADATGATDQEFNLLLTVARGFAVTHGLRLDHGNATSGTTWRRGRSRRNVARGTALLTVKGYTLLLRDTLLGARPLARSVGASPQSQQTDRQQQDPLRQLEEPSALGLNGSKSKKNQAESAPQG</sequence>
<reference evidence="2 3" key="1">
    <citation type="submission" date="2020-08" db="EMBL/GenBank/DDBJ databases">
        <title>Functional genomics of gut bacteria from endangered species of beetles.</title>
        <authorList>
            <person name="Carlos-Shanley C."/>
        </authorList>
    </citation>
    <scope>NUCLEOTIDE SEQUENCE [LARGE SCALE GENOMIC DNA]</scope>
    <source>
        <strain evidence="2 3">S00239</strain>
    </source>
</reference>
<evidence type="ECO:0000313" key="2">
    <source>
        <dbReference type="EMBL" id="MBB4844350.1"/>
    </source>
</evidence>
<protein>
    <submittedName>
        <fullName evidence="2">Uncharacterized protein</fullName>
    </submittedName>
</protein>
<comment type="caution">
    <text evidence="2">The sequence shown here is derived from an EMBL/GenBank/DDBJ whole genome shotgun (WGS) entry which is preliminary data.</text>
</comment>
<feature type="region of interest" description="Disordered" evidence="1">
    <location>
        <begin position="130"/>
        <end position="175"/>
    </location>
</feature>
<name>A0A840L833_9BURK</name>